<dbReference type="EMBL" id="CAJVQB010002695">
    <property type="protein sequence ID" value="CAG8584194.1"/>
    <property type="molecule type" value="Genomic_DNA"/>
</dbReference>
<feature type="transmembrane region" description="Helical" evidence="1">
    <location>
        <begin position="15"/>
        <end position="34"/>
    </location>
</feature>
<evidence type="ECO:0000313" key="3">
    <source>
        <dbReference type="Proteomes" id="UP000789901"/>
    </source>
</evidence>
<keyword evidence="3" id="KW-1185">Reference proteome</keyword>
<protein>
    <submittedName>
        <fullName evidence="2">24268_t:CDS:1</fullName>
    </submittedName>
</protein>
<keyword evidence="1" id="KW-0472">Membrane</keyword>
<name>A0ABN7UIN6_GIGMA</name>
<evidence type="ECO:0000313" key="2">
    <source>
        <dbReference type="EMBL" id="CAG8584194.1"/>
    </source>
</evidence>
<keyword evidence="1" id="KW-0812">Transmembrane</keyword>
<organism evidence="2 3">
    <name type="scientific">Gigaspora margarita</name>
    <dbReference type="NCBI Taxonomy" id="4874"/>
    <lineage>
        <taxon>Eukaryota</taxon>
        <taxon>Fungi</taxon>
        <taxon>Fungi incertae sedis</taxon>
        <taxon>Mucoromycota</taxon>
        <taxon>Glomeromycotina</taxon>
        <taxon>Glomeromycetes</taxon>
        <taxon>Diversisporales</taxon>
        <taxon>Gigasporaceae</taxon>
        <taxon>Gigaspora</taxon>
    </lineage>
</organism>
<keyword evidence="1" id="KW-1133">Transmembrane helix</keyword>
<gene>
    <name evidence="2" type="ORF">GMARGA_LOCUS6095</name>
</gene>
<sequence>MDEQYKIVVEFLEKFAEVSFLLWPMVILAMATYMKGYGSAIDSTLGLGWS</sequence>
<comment type="caution">
    <text evidence="2">The sequence shown here is derived from an EMBL/GenBank/DDBJ whole genome shotgun (WGS) entry which is preliminary data.</text>
</comment>
<evidence type="ECO:0000256" key="1">
    <source>
        <dbReference type="SAM" id="Phobius"/>
    </source>
</evidence>
<accession>A0ABN7UIN6</accession>
<dbReference type="Proteomes" id="UP000789901">
    <property type="component" value="Unassembled WGS sequence"/>
</dbReference>
<proteinExistence type="predicted"/>
<reference evidence="2 3" key="1">
    <citation type="submission" date="2021-06" db="EMBL/GenBank/DDBJ databases">
        <authorList>
            <person name="Kallberg Y."/>
            <person name="Tangrot J."/>
            <person name="Rosling A."/>
        </authorList>
    </citation>
    <scope>NUCLEOTIDE SEQUENCE [LARGE SCALE GENOMIC DNA]</scope>
    <source>
        <strain evidence="2 3">120-4 pot B 10/14</strain>
    </source>
</reference>